<protein>
    <submittedName>
        <fullName evidence="1">Uncharacterized protein</fullName>
    </submittedName>
</protein>
<keyword evidence="2" id="KW-1185">Reference proteome</keyword>
<dbReference type="Proteomes" id="UP000187209">
    <property type="component" value="Unassembled WGS sequence"/>
</dbReference>
<sequence length="626" mass="73195">MDTLELFKRMFVFDNKELNELEEILQEDYKSETNENPDLVQSQVYEELNAYIIYEKNFDIKQIIKYFFENYNQKLTEYSLLIKFTCLDKIYLNTINQNLEDTLIMLHKETRKSILELTLIVFSLDYDYFSKFACVMIMKLWVETNSLIKDCMEYTELIHSLNDSQSTLINLDSSITSSSYGLNLLNVSIDRIYRGFYIRNLNVHEILEYIKKNHPDKINQYKFINNRLKTNHFEFPYRVAELIDAVMPRYIDFPNFIRPEFNLKMQEIFQLYSSELGIRSSQYFKTRNHEFPYFEDSLCLILSTFLLKFQNSTNINETKGSIALSLYFAKNNKSSDFFNFCQIIRNLSQLKDPDQFIATELLAFVNAINKFDCMSNFCNPLYKIKSEKLSPVQAEKLAAIALKEPYKTTLCKFVDPKKISKLDKIVKKAIKNVRLVELPCNITGMTLSNCIICVNKHPDFLGIFEGALLFIILHELAHYLQRYALKNFSETTKNKSIELIKNLQAEKNLIINNPLPISQSKLSSASLSEGGMHLESLLFDENYKTIYKSGAEFLLLNNDLNALQLRDGFNEANIRFNEANIKGEEAKEDNIIIRFVYNSQDDCFKVGICGSIWITDPRILRLMDNL</sequence>
<dbReference type="EMBL" id="MPUH01001403">
    <property type="protein sequence ID" value="OMJ67999.1"/>
    <property type="molecule type" value="Genomic_DNA"/>
</dbReference>
<name>A0A1R2ATZ3_9CILI</name>
<evidence type="ECO:0000313" key="1">
    <source>
        <dbReference type="EMBL" id="OMJ67999.1"/>
    </source>
</evidence>
<proteinExistence type="predicted"/>
<accession>A0A1R2ATZ3</accession>
<reference evidence="1 2" key="1">
    <citation type="submission" date="2016-11" db="EMBL/GenBank/DDBJ databases">
        <title>The macronuclear genome of Stentor coeruleus: a giant cell with tiny introns.</title>
        <authorList>
            <person name="Slabodnick M."/>
            <person name="Ruby J.G."/>
            <person name="Reiff S.B."/>
            <person name="Swart E.C."/>
            <person name="Gosai S."/>
            <person name="Prabakaran S."/>
            <person name="Witkowska E."/>
            <person name="Larue G.E."/>
            <person name="Fisher S."/>
            <person name="Freeman R.M."/>
            <person name="Gunawardena J."/>
            <person name="Chu W."/>
            <person name="Stover N.A."/>
            <person name="Gregory B.D."/>
            <person name="Nowacki M."/>
            <person name="Derisi J."/>
            <person name="Roy S.W."/>
            <person name="Marshall W.F."/>
            <person name="Sood P."/>
        </authorList>
    </citation>
    <scope>NUCLEOTIDE SEQUENCE [LARGE SCALE GENOMIC DNA]</scope>
    <source>
        <strain evidence="1">WM001</strain>
    </source>
</reference>
<organism evidence="1 2">
    <name type="scientific">Stentor coeruleus</name>
    <dbReference type="NCBI Taxonomy" id="5963"/>
    <lineage>
        <taxon>Eukaryota</taxon>
        <taxon>Sar</taxon>
        <taxon>Alveolata</taxon>
        <taxon>Ciliophora</taxon>
        <taxon>Postciliodesmatophora</taxon>
        <taxon>Heterotrichea</taxon>
        <taxon>Heterotrichida</taxon>
        <taxon>Stentoridae</taxon>
        <taxon>Stentor</taxon>
    </lineage>
</organism>
<evidence type="ECO:0000313" key="2">
    <source>
        <dbReference type="Proteomes" id="UP000187209"/>
    </source>
</evidence>
<comment type="caution">
    <text evidence="1">The sequence shown here is derived from an EMBL/GenBank/DDBJ whole genome shotgun (WGS) entry which is preliminary data.</text>
</comment>
<dbReference type="AlphaFoldDB" id="A0A1R2ATZ3"/>
<gene>
    <name evidence="1" type="ORF">SteCoe_34688</name>
</gene>